<dbReference type="KEGG" id="aab:A4R43_37675"/>
<dbReference type="RefSeq" id="WP_113696539.1">
    <property type="nucleotide sequence ID" value="NZ_CP015163.1"/>
</dbReference>
<dbReference type="EMBL" id="CP015163">
    <property type="protein sequence ID" value="AXB47482.1"/>
    <property type="molecule type" value="Genomic_DNA"/>
</dbReference>
<evidence type="ECO:0000256" key="2">
    <source>
        <dbReference type="ARBA" id="ARBA00022741"/>
    </source>
</evidence>
<evidence type="ECO:0000256" key="3">
    <source>
        <dbReference type="ARBA" id="ARBA00022840"/>
    </source>
</evidence>
<dbReference type="PANTHER" id="PTHR24220">
    <property type="entry name" value="IMPORT ATP-BINDING PROTEIN"/>
    <property type="match status" value="1"/>
</dbReference>
<dbReference type="PROSITE" id="PS00211">
    <property type="entry name" value="ABC_TRANSPORTER_1"/>
    <property type="match status" value="1"/>
</dbReference>
<dbReference type="SMART" id="SM00382">
    <property type="entry name" value="AAA"/>
    <property type="match status" value="1"/>
</dbReference>
<keyword evidence="2" id="KW-0547">Nucleotide-binding</keyword>
<dbReference type="SUPFAM" id="SSF52540">
    <property type="entry name" value="P-loop containing nucleoside triphosphate hydrolases"/>
    <property type="match status" value="1"/>
</dbReference>
<dbReference type="InterPro" id="IPR003439">
    <property type="entry name" value="ABC_transporter-like_ATP-bd"/>
</dbReference>
<dbReference type="FunFam" id="3.40.50.300:FF:000032">
    <property type="entry name" value="Export ABC transporter ATP-binding protein"/>
    <property type="match status" value="1"/>
</dbReference>
<gene>
    <name evidence="5" type="ORF">A4R43_37675</name>
</gene>
<dbReference type="InterPro" id="IPR017871">
    <property type="entry name" value="ABC_transporter-like_CS"/>
</dbReference>
<dbReference type="InterPro" id="IPR003593">
    <property type="entry name" value="AAA+_ATPase"/>
</dbReference>
<reference evidence="5 6" key="1">
    <citation type="submission" date="2016-04" db="EMBL/GenBank/DDBJ databases">
        <title>Complete genome sequence and analysis of deep-sea sediment isolate, Amycolatopsis sp. WP1.</title>
        <authorList>
            <person name="Wang H."/>
            <person name="Chen S."/>
            <person name="Wu Q."/>
        </authorList>
    </citation>
    <scope>NUCLEOTIDE SEQUENCE [LARGE SCALE GENOMIC DNA]</scope>
    <source>
        <strain evidence="5 6">WP1</strain>
    </source>
</reference>
<dbReference type="InterPro" id="IPR015854">
    <property type="entry name" value="ABC_transpr_LolD-like"/>
</dbReference>
<dbReference type="Gene3D" id="3.40.50.300">
    <property type="entry name" value="P-loop containing nucleotide triphosphate hydrolases"/>
    <property type="match status" value="1"/>
</dbReference>
<dbReference type="GO" id="GO:0098796">
    <property type="term" value="C:membrane protein complex"/>
    <property type="evidence" value="ECO:0007669"/>
    <property type="project" value="UniProtKB-ARBA"/>
</dbReference>
<organism evidence="5 6">
    <name type="scientific">Amycolatopsis albispora</name>
    <dbReference type="NCBI Taxonomy" id="1804986"/>
    <lineage>
        <taxon>Bacteria</taxon>
        <taxon>Bacillati</taxon>
        <taxon>Actinomycetota</taxon>
        <taxon>Actinomycetes</taxon>
        <taxon>Pseudonocardiales</taxon>
        <taxon>Pseudonocardiaceae</taxon>
        <taxon>Amycolatopsis</taxon>
    </lineage>
</organism>
<dbReference type="GO" id="GO:0022857">
    <property type="term" value="F:transmembrane transporter activity"/>
    <property type="evidence" value="ECO:0007669"/>
    <property type="project" value="TreeGrafter"/>
</dbReference>
<dbReference type="GO" id="GO:0005886">
    <property type="term" value="C:plasma membrane"/>
    <property type="evidence" value="ECO:0007669"/>
    <property type="project" value="TreeGrafter"/>
</dbReference>
<evidence type="ECO:0000256" key="1">
    <source>
        <dbReference type="ARBA" id="ARBA00022448"/>
    </source>
</evidence>
<proteinExistence type="predicted"/>
<dbReference type="PROSITE" id="PS50893">
    <property type="entry name" value="ABC_TRANSPORTER_2"/>
    <property type="match status" value="1"/>
</dbReference>
<evidence type="ECO:0000313" key="6">
    <source>
        <dbReference type="Proteomes" id="UP000250434"/>
    </source>
</evidence>
<dbReference type="Pfam" id="PF00005">
    <property type="entry name" value="ABC_tran"/>
    <property type="match status" value="1"/>
</dbReference>
<keyword evidence="1" id="KW-0813">Transport</keyword>
<dbReference type="OrthoDB" id="9802264at2"/>
<dbReference type="InterPro" id="IPR017911">
    <property type="entry name" value="MacB-like_ATP-bd"/>
</dbReference>
<keyword evidence="3 5" id="KW-0067">ATP-binding</keyword>
<evidence type="ECO:0000259" key="4">
    <source>
        <dbReference type="PROSITE" id="PS50893"/>
    </source>
</evidence>
<dbReference type="GO" id="GO:0016887">
    <property type="term" value="F:ATP hydrolysis activity"/>
    <property type="evidence" value="ECO:0007669"/>
    <property type="project" value="InterPro"/>
</dbReference>
<protein>
    <submittedName>
        <fullName evidence="5">ABC transporter ATP-binding protein</fullName>
    </submittedName>
</protein>
<keyword evidence="6" id="KW-1185">Reference proteome</keyword>
<dbReference type="AlphaFoldDB" id="A0A344LHF8"/>
<dbReference type="GO" id="GO:0005524">
    <property type="term" value="F:ATP binding"/>
    <property type="evidence" value="ECO:0007669"/>
    <property type="project" value="UniProtKB-KW"/>
</dbReference>
<accession>A0A344LHF8</accession>
<sequence>MTRPVLEITEAVREYPGVPPVRALDGVDLTVMPGEWLAIVGPSGSGKSTLLNLMGALDKPTSGSVRIDGHEVGKLNDEKLSALRGRSLGFVFQSFHLLQSLSALDNVGTALMYRGIPAAERRRRAESALTRVGLGHRLGHRPSQLSGGESQRVAIARALVGDPALVLADEPTGNLDSRNGEEIMRLFGELHADGATLVLITHDDEIARAAPRRVHIRDGRIVQGALV</sequence>
<dbReference type="Proteomes" id="UP000250434">
    <property type="component" value="Chromosome"/>
</dbReference>
<dbReference type="InterPro" id="IPR027417">
    <property type="entry name" value="P-loop_NTPase"/>
</dbReference>
<evidence type="ECO:0000313" key="5">
    <source>
        <dbReference type="EMBL" id="AXB47482.1"/>
    </source>
</evidence>
<dbReference type="PANTHER" id="PTHR24220:SF86">
    <property type="entry name" value="ABC TRANSPORTER ABCH.1"/>
    <property type="match status" value="1"/>
</dbReference>
<feature type="domain" description="ABC transporter" evidence="4">
    <location>
        <begin position="6"/>
        <end position="227"/>
    </location>
</feature>
<dbReference type="CDD" id="cd03255">
    <property type="entry name" value="ABC_MJ0796_LolCDE_FtsE"/>
    <property type="match status" value="1"/>
</dbReference>
<name>A0A344LHF8_9PSEU</name>